<dbReference type="Pfam" id="PF02996">
    <property type="entry name" value="Prefoldin"/>
    <property type="match status" value="1"/>
</dbReference>
<protein>
    <submittedName>
        <fullName evidence="2">Uncharacterized protein</fullName>
    </submittedName>
</protein>
<dbReference type="InterPro" id="IPR004127">
    <property type="entry name" value="Prefoldin_subunit_alpha"/>
</dbReference>
<evidence type="ECO:0000313" key="3">
    <source>
        <dbReference type="Proteomes" id="UP000594454"/>
    </source>
</evidence>
<accession>A0A7R8V696</accession>
<dbReference type="CDD" id="cd23158">
    <property type="entry name" value="Prefoldin_UXT"/>
    <property type="match status" value="1"/>
</dbReference>
<dbReference type="AlphaFoldDB" id="A0A7R8V696"/>
<dbReference type="GO" id="GO:0016592">
    <property type="term" value="C:mediator complex"/>
    <property type="evidence" value="ECO:0007669"/>
    <property type="project" value="TreeGrafter"/>
</dbReference>
<dbReference type="EMBL" id="LR899014">
    <property type="protein sequence ID" value="CAD7093706.1"/>
    <property type="molecule type" value="Genomic_DNA"/>
</dbReference>
<comment type="similarity">
    <text evidence="1">Belongs to the UXT family.</text>
</comment>
<keyword evidence="3" id="KW-1185">Reference proteome</keyword>
<dbReference type="PRINTS" id="PR01502">
    <property type="entry name" value="UXTPROTEIN"/>
</dbReference>
<evidence type="ECO:0000256" key="1">
    <source>
        <dbReference type="ARBA" id="ARBA00007666"/>
    </source>
</evidence>
<organism evidence="2 3">
    <name type="scientific">Hermetia illucens</name>
    <name type="common">Black soldier fly</name>
    <dbReference type="NCBI Taxonomy" id="343691"/>
    <lineage>
        <taxon>Eukaryota</taxon>
        <taxon>Metazoa</taxon>
        <taxon>Ecdysozoa</taxon>
        <taxon>Arthropoda</taxon>
        <taxon>Hexapoda</taxon>
        <taxon>Insecta</taxon>
        <taxon>Pterygota</taxon>
        <taxon>Neoptera</taxon>
        <taxon>Endopterygota</taxon>
        <taxon>Diptera</taxon>
        <taxon>Brachycera</taxon>
        <taxon>Stratiomyomorpha</taxon>
        <taxon>Stratiomyidae</taxon>
        <taxon>Hermetiinae</taxon>
        <taxon>Hermetia</taxon>
    </lineage>
</organism>
<dbReference type="OrthoDB" id="433124at2759"/>
<dbReference type="GO" id="GO:0045944">
    <property type="term" value="P:positive regulation of transcription by RNA polymerase II"/>
    <property type="evidence" value="ECO:0007669"/>
    <property type="project" value="TreeGrafter"/>
</dbReference>
<dbReference type="Proteomes" id="UP000594454">
    <property type="component" value="Chromosome 6"/>
</dbReference>
<sequence>MPESISAEKLETFVNDYLKEDLKDLEHQLNLRNGEIMEFVQLKNMIESIKEHLQDGFKTQMNIGGNFFMQAKVPKTDKILVNIGKNVYMDFTLDEALTFIDFQLRVLNKEADVIREESIRKRADIKLALMCIGTKKQMLPAGDTS</sequence>
<dbReference type="PANTHER" id="PTHR13345:SF9">
    <property type="entry name" value="PROTEIN UXT"/>
    <property type="match status" value="1"/>
</dbReference>
<dbReference type="GO" id="GO:0003714">
    <property type="term" value="F:transcription corepressor activity"/>
    <property type="evidence" value="ECO:0007669"/>
    <property type="project" value="InterPro"/>
</dbReference>
<dbReference type="InParanoid" id="A0A7R8V696"/>
<dbReference type="PANTHER" id="PTHR13345">
    <property type="entry name" value="MEDIATOR OF RNA POLYMERASE II TRANSCRIPTION SUBUNIT 10"/>
    <property type="match status" value="1"/>
</dbReference>
<dbReference type="InterPro" id="IPR009053">
    <property type="entry name" value="Prefoldin"/>
</dbReference>
<dbReference type="Gene3D" id="1.10.287.370">
    <property type="match status" value="1"/>
</dbReference>
<name>A0A7R8V696_HERIL</name>
<dbReference type="SUPFAM" id="SSF46579">
    <property type="entry name" value="Prefoldin"/>
    <property type="match status" value="1"/>
</dbReference>
<dbReference type="InterPro" id="IPR003994">
    <property type="entry name" value="UXT"/>
</dbReference>
<proteinExistence type="inferred from homology"/>
<gene>
    <name evidence="2" type="ORF">HERILL_LOCUS15974</name>
</gene>
<dbReference type="GO" id="GO:0000122">
    <property type="term" value="P:negative regulation of transcription by RNA polymerase II"/>
    <property type="evidence" value="ECO:0007669"/>
    <property type="project" value="InterPro"/>
</dbReference>
<dbReference type="NCBIfam" id="TIGR00293">
    <property type="entry name" value="prefoldin subunit alpha"/>
    <property type="match status" value="1"/>
</dbReference>
<reference evidence="2 3" key="1">
    <citation type="submission" date="2020-11" db="EMBL/GenBank/DDBJ databases">
        <authorList>
            <person name="Wallbank WR R."/>
            <person name="Pardo Diaz C."/>
            <person name="Kozak K."/>
            <person name="Martin S."/>
            <person name="Jiggins C."/>
            <person name="Moest M."/>
            <person name="Warren A I."/>
            <person name="Generalovic N T."/>
            <person name="Byers J.R.P. K."/>
            <person name="Montejo-Kovacevich G."/>
            <person name="Yen C E."/>
        </authorList>
    </citation>
    <scope>NUCLEOTIDE SEQUENCE [LARGE SCALE GENOMIC DNA]</scope>
</reference>
<evidence type="ECO:0000313" key="2">
    <source>
        <dbReference type="EMBL" id="CAD7093706.1"/>
    </source>
</evidence>
<dbReference type="FunCoup" id="A0A7R8V696">
    <property type="interactions" value="359"/>
</dbReference>